<accession>A0A9W8RQ27</accession>
<reference evidence="3" key="1">
    <citation type="submission" date="2022-09" db="EMBL/GenBank/DDBJ databases">
        <title>Fusarium specimens isolated from Avocado Roots.</title>
        <authorList>
            <person name="Stajich J."/>
            <person name="Roper C."/>
            <person name="Heimlech-Rivalta G."/>
        </authorList>
    </citation>
    <scope>NUCLEOTIDE SEQUENCE</scope>
    <source>
        <strain evidence="3">CF00136</strain>
    </source>
</reference>
<dbReference type="InterPro" id="IPR013708">
    <property type="entry name" value="Shikimate_DH-bd_N"/>
</dbReference>
<evidence type="ECO:0000259" key="2">
    <source>
        <dbReference type="Pfam" id="PF08501"/>
    </source>
</evidence>
<dbReference type="EMBL" id="JAOQAZ010000034">
    <property type="protein sequence ID" value="KAJ4249066.1"/>
    <property type="molecule type" value="Genomic_DNA"/>
</dbReference>
<feature type="domain" description="Quinate/shikimate 5-dehydrogenase/glutamyl-tRNA reductase" evidence="1">
    <location>
        <begin position="123"/>
        <end position="174"/>
    </location>
</feature>
<dbReference type="GO" id="GO:0004764">
    <property type="term" value="F:shikimate 3-dehydrogenase (NADP+) activity"/>
    <property type="evidence" value="ECO:0007669"/>
    <property type="project" value="InterPro"/>
</dbReference>
<evidence type="ECO:0000313" key="4">
    <source>
        <dbReference type="Proteomes" id="UP001152049"/>
    </source>
</evidence>
<dbReference type="SUPFAM" id="SSF51735">
    <property type="entry name" value="NAD(P)-binding Rossmann-fold domains"/>
    <property type="match status" value="1"/>
</dbReference>
<name>A0A9W8RQ27_9HYPO</name>
<dbReference type="OrthoDB" id="204377at2759"/>
<gene>
    <name evidence="3" type="ORF">NW762_012398</name>
</gene>
<dbReference type="Gene3D" id="3.40.50.10860">
    <property type="entry name" value="Leucine Dehydrogenase, chain A, domain 1"/>
    <property type="match status" value="1"/>
</dbReference>
<evidence type="ECO:0000313" key="3">
    <source>
        <dbReference type="EMBL" id="KAJ4249066.1"/>
    </source>
</evidence>
<dbReference type="SUPFAM" id="SSF53223">
    <property type="entry name" value="Aminoacid dehydrogenase-like, N-terminal domain"/>
    <property type="match status" value="1"/>
</dbReference>
<dbReference type="PANTHER" id="PTHR21089">
    <property type="entry name" value="SHIKIMATE DEHYDROGENASE"/>
    <property type="match status" value="1"/>
</dbReference>
<organism evidence="3 4">
    <name type="scientific">Fusarium torreyae</name>
    <dbReference type="NCBI Taxonomy" id="1237075"/>
    <lineage>
        <taxon>Eukaryota</taxon>
        <taxon>Fungi</taxon>
        <taxon>Dikarya</taxon>
        <taxon>Ascomycota</taxon>
        <taxon>Pezizomycotina</taxon>
        <taxon>Sordariomycetes</taxon>
        <taxon>Hypocreomycetidae</taxon>
        <taxon>Hypocreales</taxon>
        <taxon>Nectriaceae</taxon>
        <taxon>Fusarium</taxon>
    </lineage>
</organism>
<dbReference type="Pfam" id="PF01488">
    <property type="entry name" value="Shikimate_DH"/>
    <property type="match status" value="1"/>
</dbReference>
<dbReference type="GO" id="GO:0019632">
    <property type="term" value="P:shikimate metabolic process"/>
    <property type="evidence" value="ECO:0007669"/>
    <property type="project" value="TreeGrafter"/>
</dbReference>
<dbReference type="InterPro" id="IPR022893">
    <property type="entry name" value="Shikimate_DH_fam"/>
</dbReference>
<dbReference type="GO" id="GO:0009423">
    <property type="term" value="P:chorismate biosynthetic process"/>
    <property type="evidence" value="ECO:0007669"/>
    <property type="project" value="TreeGrafter"/>
</dbReference>
<dbReference type="AlphaFoldDB" id="A0A9W8RQ27"/>
<evidence type="ECO:0000259" key="1">
    <source>
        <dbReference type="Pfam" id="PF01488"/>
    </source>
</evidence>
<dbReference type="Proteomes" id="UP001152049">
    <property type="component" value="Unassembled WGS sequence"/>
</dbReference>
<sequence>MASSSDDAQHATVASKKQFYIFGHNISYSLSPTLHDAGFRALDLDNYYQIHDSEGIDESVEQIVRRPDFGSVSVTIPHKLQITKLLDSVSPQAEIIGAINTIVVSQGDNTDWVGVRRCVEKARYSDLASSAALVLGAGGAARAACYAIQTMGFRKLIIVNRTLSKAQDMIEQAYEQFEL</sequence>
<dbReference type="Pfam" id="PF08501">
    <property type="entry name" value="Shikimate_dh_N"/>
    <property type="match status" value="1"/>
</dbReference>
<dbReference type="InterPro" id="IPR036291">
    <property type="entry name" value="NAD(P)-bd_dom_sf"/>
</dbReference>
<feature type="domain" description="Shikimate dehydrogenase substrate binding N-terminal" evidence="2">
    <location>
        <begin position="21"/>
        <end position="102"/>
    </location>
</feature>
<protein>
    <recommendedName>
        <fullName evidence="5">Shikimate dehydrogenase</fullName>
    </recommendedName>
</protein>
<dbReference type="InterPro" id="IPR006151">
    <property type="entry name" value="Shikm_DH/Glu-tRNA_Rdtase"/>
</dbReference>
<evidence type="ECO:0008006" key="5">
    <source>
        <dbReference type="Google" id="ProtNLM"/>
    </source>
</evidence>
<dbReference type="InterPro" id="IPR046346">
    <property type="entry name" value="Aminoacid_DH-like_N_sf"/>
</dbReference>
<dbReference type="Gene3D" id="3.40.50.720">
    <property type="entry name" value="NAD(P)-binding Rossmann-like Domain"/>
    <property type="match status" value="1"/>
</dbReference>
<keyword evidence="4" id="KW-1185">Reference proteome</keyword>
<proteinExistence type="predicted"/>
<dbReference type="PANTHER" id="PTHR21089:SF1">
    <property type="entry name" value="BIFUNCTIONAL 3-DEHYDROQUINATE DEHYDRATASE_SHIKIMATE DEHYDROGENASE, CHLOROPLASTIC"/>
    <property type="match status" value="1"/>
</dbReference>
<comment type="caution">
    <text evidence="3">The sequence shown here is derived from an EMBL/GenBank/DDBJ whole genome shotgun (WGS) entry which is preliminary data.</text>
</comment>